<proteinExistence type="predicted"/>
<gene>
    <name evidence="1" type="ORF">SAMN04488061_2886</name>
</gene>
<comment type="caution">
    <text evidence="1">The sequence shown here is derived from an EMBL/GenBank/DDBJ whole genome shotgun (WGS) entry which is preliminary data.</text>
</comment>
<protein>
    <recommendedName>
        <fullName evidence="3">Carboxypeptidase regulatory-like domain-containing protein</fullName>
    </recommendedName>
</protein>
<evidence type="ECO:0008006" key="3">
    <source>
        <dbReference type="Google" id="ProtNLM"/>
    </source>
</evidence>
<dbReference type="Proteomes" id="UP000198795">
    <property type="component" value="Unassembled WGS sequence"/>
</dbReference>
<sequence>MAEAIWQATIVDDAGNVQDGATVSVHRMEAGFPLALIHSDRAGTEVKGNPFSVGSDGFAAFHAPGGVYRITATKGAFSKTWDYVAIGRGSEIDPGSSALLDTASDTEVNEKAPDRVMTSDVLFSPLVPATVTSSATPGIDLALGRKFRLTFDESFVLQLPTHCAVGDEFVVHFTEGSGSGVTAGFAAGYVGSDEELPTINTGAGDRTRVHCEVTAVSGTTATEVLVVAAGGLWGAP</sequence>
<keyword evidence="2" id="KW-1185">Reference proteome</keyword>
<evidence type="ECO:0000313" key="2">
    <source>
        <dbReference type="Proteomes" id="UP000198795"/>
    </source>
</evidence>
<name>A0A1H0SGH9_9HYPH</name>
<dbReference type="RefSeq" id="WP_090229714.1">
    <property type="nucleotide sequence ID" value="NZ_FNJC01000004.1"/>
</dbReference>
<evidence type="ECO:0000313" key="1">
    <source>
        <dbReference type="EMBL" id="SDP40790.1"/>
    </source>
</evidence>
<reference evidence="1 2" key="1">
    <citation type="submission" date="2016-10" db="EMBL/GenBank/DDBJ databases">
        <authorList>
            <person name="Varghese N."/>
            <person name="Submissions S."/>
        </authorList>
    </citation>
    <scope>NUCLEOTIDE SEQUENCE [LARGE SCALE GENOMIC DNA]</scope>
    <source>
        <strain evidence="1 2">CGMCC 1.6497</strain>
    </source>
</reference>
<dbReference type="EMBL" id="FNJC01000004">
    <property type="protein sequence ID" value="SDP40790.1"/>
    <property type="molecule type" value="Genomic_DNA"/>
</dbReference>
<accession>A0A1H0SGH9</accession>
<organism evidence="1 2">
    <name type="scientific">Filomicrobium insigne</name>
    <dbReference type="NCBI Taxonomy" id="418854"/>
    <lineage>
        <taxon>Bacteria</taxon>
        <taxon>Pseudomonadati</taxon>
        <taxon>Pseudomonadota</taxon>
        <taxon>Alphaproteobacteria</taxon>
        <taxon>Hyphomicrobiales</taxon>
        <taxon>Hyphomicrobiaceae</taxon>
        <taxon>Filomicrobium</taxon>
    </lineage>
</organism>